<feature type="transmembrane region" description="Helical" evidence="1">
    <location>
        <begin position="160"/>
        <end position="181"/>
    </location>
</feature>
<evidence type="ECO:0000313" key="2">
    <source>
        <dbReference type="EMBL" id="PJA46447.1"/>
    </source>
</evidence>
<feature type="transmembrane region" description="Helical" evidence="1">
    <location>
        <begin position="220"/>
        <end position="245"/>
    </location>
</feature>
<evidence type="ECO:0000313" key="3">
    <source>
        <dbReference type="Proteomes" id="UP000231263"/>
    </source>
</evidence>
<dbReference type="Proteomes" id="UP000231263">
    <property type="component" value="Unassembled WGS sequence"/>
</dbReference>
<name>A0A2M7XEX6_9BACT</name>
<reference evidence="3" key="1">
    <citation type="submission" date="2017-09" db="EMBL/GenBank/DDBJ databases">
        <title>Depth-based differentiation of microbial function through sediment-hosted aquifers and enrichment of novel symbionts in the deep terrestrial subsurface.</title>
        <authorList>
            <person name="Probst A.J."/>
            <person name="Ladd B."/>
            <person name="Jarett J.K."/>
            <person name="Geller-Mcgrath D.E."/>
            <person name="Sieber C.M.K."/>
            <person name="Emerson J.B."/>
            <person name="Anantharaman K."/>
            <person name="Thomas B.C."/>
            <person name="Malmstrom R."/>
            <person name="Stieglmeier M."/>
            <person name="Klingl A."/>
            <person name="Woyke T."/>
            <person name="Ryan C.M."/>
            <person name="Banfield J.F."/>
        </authorList>
    </citation>
    <scope>NUCLEOTIDE SEQUENCE [LARGE SCALE GENOMIC DNA]</scope>
</reference>
<sequence>MDLMQILQALPLLGIYLGVSLLGAGSIWGFLFLIKIRLGDKDKIWQYSGTEMFSIVFFGFVFIMAGYWSESMLLKSVASHDLSSTVAENYASQISLLNVQFPVIIFSLLVFVLGTTFIRKNSEFFFKDLEKFYLALFSIALLVISTDLISVFDLTSFYRVLWHFSNILVFGTVAILGHLYVRKRKEKVYIQTFSEYLSVIQTIIWFGIGLKVFLSLLSPVFIPVFSHILVQQVLLGLIICVFCVITSTQEAWLNLKKKKTVWSELFPLLSGSSLVVLTFSLLVIESLNIYILNLGQLLSFCLGIVALILTGALIAKYDN</sequence>
<proteinExistence type="predicted"/>
<dbReference type="EMBL" id="PFWT01000009">
    <property type="protein sequence ID" value="PJA46447.1"/>
    <property type="molecule type" value="Genomic_DNA"/>
</dbReference>
<keyword evidence="1" id="KW-1133">Transmembrane helix</keyword>
<feature type="transmembrane region" description="Helical" evidence="1">
    <location>
        <begin position="99"/>
        <end position="120"/>
    </location>
</feature>
<feature type="transmembrane region" description="Helical" evidence="1">
    <location>
        <begin position="45"/>
        <end position="68"/>
    </location>
</feature>
<feature type="transmembrane region" description="Helical" evidence="1">
    <location>
        <begin position="193"/>
        <end position="214"/>
    </location>
</feature>
<feature type="transmembrane region" description="Helical" evidence="1">
    <location>
        <begin position="290"/>
        <end position="315"/>
    </location>
</feature>
<feature type="transmembrane region" description="Helical" evidence="1">
    <location>
        <begin position="265"/>
        <end position="284"/>
    </location>
</feature>
<accession>A0A2M7XEX6</accession>
<evidence type="ECO:0000256" key="1">
    <source>
        <dbReference type="SAM" id="Phobius"/>
    </source>
</evidence>
<keyword evidence="1" id="KW-0472">Membrane</keyword>
<feature type="transmembrane region" description="Helical" evidence="1">
    <location>
        <begin position="12"/>
        <end position="33"/>
    </location>
</feature>
<organism evidence="2 3">
    <name type="scientific">Candidatus Uhrbacteria bacterium CG_4_9_14_3_um_filter_41_35</name>
    <dbReference type="NCBI Taxonomy" id="1975034"/>
    <lineage>
        <taxon>Bacteria</taxon>
        <taxon>Candidatus Uhriibacteriota</taxon>
    </lineage>
</organism>
<feature type="transmembrane region" description="Helical" evidence="1">
    <location>
        <begin position="132"/>
        <end position="154"/>
    </location>
</feature>
<gene>
    <name evidence="2" type="ORF">CO173_01635</name>
</gene>
<dbReference type="AlphaFoldDB" id="A0A2M7XEX6"/>
<protein>
    <submittedName>
        <fullName evidence="2">Uncharacterized protein</fullName>
    </submittedName>
</protein>
<keyword evidence="1" id="KW-0812">Transmembrane</keyword>
<comment type="caution">
    <text evidence="2">The sequence shown here is derived from an EMBL/GenBank/DDBJ whole genome shotgun (WGS) entry which is preliminary data.</text>
</comment>